<dbReference type="RefSeq" id="WP_161085470.1">
    <property type="nucleotide sequence ID" value="NZ_WWCX01000045.1"/>
</dbReference>
<protein>
    <submittedName>
        <fullName evidence="9">EamA family transporter</fullName>
    </submittedName>
</protein>
<dbReference type="InterPro" id="IPR051258">
    <property type="entry name" value="Diverse_Substrate_Transporter"/>
</dbReference>
<dbReference type="AlphaFoldDB" id="A0A845GQ94"/>
<feature type="transmembrane region" description="Helical" evidence="7">
    <location>
        <begin position="256"/>
        <end position="273"/>
    </location>
</feature>
<keyword evidence="3 7" id="KW-0812">Transmembrane</keyword>
<feature type="compositionally biased region" description="Basic and acidic residues" evidence="6">
    <location>
        <begin position="321"/>
        <end position="336"/>
    </location>
</feature>
<dbReference type="Proteomes" id="UP000447355">
    <property type="component" value="Unassembled WGS sequence"/>
</dbReference>
<dbReference type="InterPro" id="IPR000620">
    <property type="entry name" value="EamA_dom"/>
</dbReference>
<comment type="subcellular location">
    <subcellularLocation>
        <location evidence="1">Cell membrane</location>
        <topology evidence="1">Multi-pass membrane protein</topology>
    </subcellularLocation>
</comment>
<dbReference type="SUPFAM" id="SSF103481">
    <property type="entry name" value="Multidrug resistance efflux transporter EmrE"/>
    <property type="match status" value="2"/>
</dbReference>
<evidence type="ECO:0000259" key="8">
    <source>
        <dbReference type="Pfam" id="PF00892"/>
    </source>
</evidence>
<evidence type="ECO:0000256" key="3">
    <source>
        <dbReference type="ARBA" id="ARBA00022692"/>
    </source>
</evidence>
<feature type="transmembrane region" description="Helical" evidence="7">
    <location>
        <begin position="161"/>
        <end position="180"/>
    </location>
</feature>
<evidence type="ECO:0000256" key="1">
    <source>
        <dbReference type="ARBA" id="ARBA00004651"/>
    </source>
</evidence>
<name>A0A845GQ94_9BURK</name>
<evidence type="ECO:0000256" key="6">
    <source>
        <dbReference type="SAM" id="MobiDB-lite"/>
    </source>
</evidence>
<evidence type="ECO:0000313" key="9">
    <source>
        <dbReference type="EMBL" id="MYM96454.1"/>
    </source>
</evidence>
<evidence type="ECO:0000313" key="10">
    <source>
        <dbReference type="Proteomes" id="UP000447355"/>
    </source>
</evidence>
<gene>
    <name evidence="9" type="ORF">GTP90_21570</name>
</gene>
<keyword evidence="4 7" id="KW-1133">Transmembrane helix</keyword>
<dbReference type="InterPro" id="IPR037185">
    <property type="entry name" value="EmrE-like"/>
</dbReference>
<feature type="compositionally biased region" description="Basic residues" evidence="6">
    <location>
        <begin position="337"/>
        <end position="349"/>
    </location>
</feature>
<reference evidence="9" key="1">
    <citation type="submission" date="2019-12" db="EMBL/GenBank/DDBJ databases">
        <title>Novel species isolated from a subtropical stream in China.</title>
        <authorList>
            <person name="Lu H."/>
        </authorList>
    </citation>
    <scope>NUCLEOTIDE SEQUENCE [LARGE SCALE GENOMIC DNA]</scope>
    <source>
        <strain evidence="9">FT81W</strain>
    </source>
</reference>
<organism evidence="9 10">
    <name type="scientific">Duganella vulcania</name>
    <dbReference type="NCBI Taxonomy" id="2692166"/>
    <lineage>
        <taxon>Bacteria</taxon>
        <taxon>Pseudomonadati</taxon>
        <taxon>Pseudomonadota</taxon>
        <taxon>Betaproteobacteria</taxon>
        <taxon>Burkholderiales</taxon>
        <taxon>Oxalobacteraceae</taxon>
        <taxon>Telluria group</taxon>
        <taxon>Duganella</taxon>
    </lineage>
</organism>
<sequence length="360" mass="38173">MNPTPNRNAGLHQGVIYALLAAALFGASTPFAKSLVGEMAPVALAGMLYMGSGLGLLVLYLARGLVRRGGNGEIAGLTRKDWPWLGGAILAGGVAGPVLLMLGLTTTPAASASLLLNMEGVLTSMLAWFVFKENFDRRIFIGMLLIVAAGVLLSWDQATAQGLPVGALAIVGACLCWGIDNNLTRKVSASDAVQIACVKGLVAGAVNLSIAGALGSRLPGVSTVLSAAVIGFCGYGLSLVMFVLALRHLGTARTGAYFSAAPFVGAAISLFLPGEQPGTLFWIAALLMGGGIWLHLTESHEHEHEHDPLDHTHAHRHDAHHQHEHDFPWDKTEPHVHPHRHTPIKHSHKHYPDIHHQHGH</sequence>
<feature type="compositionally biased region" description="Basic and acidic residues" evidence="6">
    <location>
        <begin position="350"/>
        <end position="360"/>
    </location>
</feature>
<feature type="transmembrane region" description="Helical" evidence="7">
    <location>
        <begin position="138"/>
        <end position="155"/>
    </location>
</feature>
<feature type="transmembrane region" description="Helical" evidence="7">
    <location>
        <begin position="42"/>
        <end position="62"/>
    </location>
</feature>
<feature type="transmembrane region" description="Helical" evidence="7">
    <location>
        <begin position="82"/>
        <end position="104"/>
    </location>
</feature>
<feature type="transmembrane region" description="Helical" evidence="7">
    <location>
        <begin position="279"/>
        <end position="296"/>
    </location>
</feature>
<feature type="domain" description="EamA" evidence="8">
    <location>
        <begin position="14"/>
        <end position="154"/>
    </location>
</feature>
<comment type="caution">
    <text evidence="9">The sequence shown here is derived from an EMBL/GenBank/DDBJ whole genome shotgun (WGS) entry which is preliminary data.</text>
</comment>
<proteinExistence type="predicted"/>
<feature type="transmembrane region" description="Helical" evidence="7">
    <location>
        <begin position="110"/>
        <end position="131"/>
    </location>
</feature>
<accession>A0A845GQ94</accession>
<evidence type="ECO:0000256" key="2">
    <source>
        <dbReference type="ARBA" id="ARBA00022475"/>
    </source>
</evidence>
<feature type="transmembrane region" description="Helical" evidence="7">
    <location>
        <begin position="220"/>
        <end position="244"/>
    </location>
</feature>
<dbReference type="Pfam" id="PF00892">
    <property type="entry name" value="EamA"/>
    <property type="match status" value="2"/>
</dbReference>
<feature type="transmembrane region" description="Helical" evidence="7">
    <location>
        <begin position="192"/>
        <end position="214"/>
    </location>
</feature>
<dbReference type="PANTHER" id="PTHR42920:SF11">
    <property type="entry name" value="INNER MEMBRANE PROTEIN YTFF"/>
    <property type="match status" value="1"/>
</dbReference>
<feature type="region of interest" description="Disordered" evidence="6">
    <location>
        <begin position="304"/>
        <end position="360"/>
    </location>
</feature>
<evidence type="ECO:0000256" key="5">
    <source>
        <dbReference type="ARBA" id="ARBA00023136"/>
    </source>
</evidence>
<keyword evidence="2" id="KW-1003">Cell membrane</keyword>
<evidence type="ECO:0000256" key="4">
    <source>
        <dbReference type="ARBA" id="ARBA00022989"/>
    </source>
</evidence>
<evidence type="ECO:0000256" key="7">
    <source>
        <dbReference type="SAM" id="Phobius"/>
    </source>
</evidence>
<dbReference type="PANTHER" id="PTHR42920">
    <property type="entry name" value="OS03G0707200 PROTEIN-RELATED"/>
    <property type="match status" value="1"/>
</dbReference>
<dbReference type="EMBL" id="WWCX01000045">
    <property type="protein sequence ID" value="MYM96454.1"/>
    <property type="molecule type" value="Genomic_DNA"/>
</dbReference>
<dbReference type="GO" id="GO:0005886">
    <property type="term" value="C:plasma membrane"/>
    <property type="evidence" value="ECO:0007669"/>
    <property type="project" value="UniProtKB-SubCell"/>
</dbReference>
<keyword evidence="5 7" id="KW-0472">Membrane</keyword>
<feature type="domain" description="EamA" evidence="8">
    <location>
        <begin position="166"/>
        <end position="295"/>
    </location>
</feature>